<protein>
    <recommendedName>
        <fullName evidence="4">Proteasome activator PA28 C-terminal domain-containing protein</fullName>
    </recommendedName>
</protein>
<evidence type="ECO:0000313" key="7">
    <source>
        <dbReference type="EMBL" id="CAF3567788.1"/>
    </source>
</evidence>
<dbReference type="InterPro" id="IPR036997">
    <property type="entry name" value="PA28_C_sf"/>
</dbReference>
<evidence type="ECO:0000256" key="1">
    <source>
        <dbReference type="ARBA" id="ARBA00005883"/>
    </source>
</evidence>
<sequence>MDIGRKKVIVDNTVFDDLYNRIKLNAEELLPTLVTKAKQINDVLKENLFANDEYRQIVVNSAKNLFINDSMSQSGNGEHTDNSSTLNNLNRNKNSPLVRTNAHLDNAIRPVQDYLREFIEIVEHLTAWLELEISSYANGDDFRIVVQNEILDEFASMKAVSVAFLGQIFDYYEQRAAIGKEICKRPNIDDSKHLLVNIDELMYSKAKLMMIEIEGYFLRIYNVLSKNEDILKQSTRQHVDNYF</sequence>
<dbReference type="GO" id="GO:0061136">
    <property type="term" value="P:regulation of proteasomal protein catabolic process"/>
    <property type="evidence" value="ECO:0007669"/>
    <property type="project" value="TreeGrafter"/>
</dbReference>
<dbReference type="GO" id="GO:2000045">
    <property type="term" value="P:regulation of G1/S transition of mitotic cell cycle"/>
    <property type="evidence" value="ECO:0007669"/>
    <property type="project" value="TreeGrafter"/>
</dbReference>
<dbReference type="GO" id="GO:0061133">
    <property type="term" value="F:endopeptidase activator activity"/>
    <property type="evidence" value="ECO:0007669"/>
    <property type="project" value="TreeGrafter"/>
</dbReference>
<feature type="region of interest" description="Disordered" evidence="3">
    <location>
        <begin position="73"/>
        <end position="92"/>
    </location>
</feature>
<evidence type="ECO:0000259" key="4">
    <source>
        <dbReference type="Pfam" id="PF02252"/>
    </source>
</evidence>
<dbReference type="OrthoDB" id="6591885at2759"/>
<evidence type="ECO:0000313" key="6">
    <source>
        <dbReference type="EMBL" id="CAF0882906.1"/>
    </source>
</evidence>
<dbReference type="EMBL" id="CAJOBC010001277">
    <property type="protein sequence ID" value="CAF3668729.1"/>
    <property type="molecule type" value="Genomic_DNA"/>
</dbReference>
<keyword evidence="2" id="KW-0647">Proteasome</keyword>
<dbReference type="Gene3D" id="1.20.120.180">
    <property type="entry name" value="Proteasome activator pa28, C-terminal domain"/>
    <property type="match status" value="1"/>
</dbReference>
<dbReference type="Proteomes" id="UP000677228">
    <property type="component" value="Unassembled WGS sequence"/>
</dbReference>
<dbReference type="InterPro" id="IPR009077">
    <property type="entry name" value="Proteasome_activ_PA28"/>
</dbReference>
<dbReference type="GO" id="GO:0008537">
    <property type="term" value="C:proteasome activator complex"/>
    <property type="evidence" value="ECO:0007669"/>
    <property type="project" value="InterPro"/>
</dbReference>
<gene>
    <name evidence="6" type="ORF">GPM918_LOCUS7708</name>
    <name evidence="5" type="ORF">OVA965_LOCUS3854</name>
    <name evidence="8" type="ORF">SRO942_LOCUS7708</name>
    <name evidence="7" type="ORF">TMI583_LOCUS3852</name>
</gene>
<dbReference type="Proteomes" id="UP000663829">
    <property type="component" value="Unassembled WGS sequence"/>
</dbReference>
<dbReference type="EMBL" id="CAJNOQ010001277">
    <property type="protein sequence ID" value="CAF0882906.1"/>
    <property type="molecule type" value="Genomic_DNA"/>
</dbReference>
<dbReference type="Pfam" id="PF02252">
    <property type="entry name" value="PA28_C"/>
    <property type="match status" value="1"/>
</dbReference>
<reference evidence="6" key="1">
    <citation type="submission" date="2021-02" db="EMBL/GenBank/DDBJ databases">
        <authorList>
            <person name="Nowell W R."/>
        </authorList>
    </citation>
    <scope>NUCLEOTIDE SEQUENCE</scope>
</reference>
<dbReference type="EMBL" id="CAJOBA010000963">
    <property type="protein sequence ID" value="CAF3567788.1"/>
    <property type="molecule type" value="Genomic_DNA"/>
</dbReference>
<dbReference type="EMBL" id="CAJNOK010000963">
    <property type="protein sequence ID" value="CAF0785656.1"/>
    <property type="molecule type" value="Genomic_DNA"/>
</dbReference>
<dbReference type="Proteomes" id="UP000681722">
    <property type="component" value="Unassembled WGS sequence"/>
</dbReference>
<dbReference type="Proteomes" id="UP000682733">
    <property type="component" value="Unassembled WGS sequence"/>
</dbReference>
<dbReference type="PANTHER" id="PTHR10660:SF2">
    <property type="entry name" value="LD45860P"/>
    <property type="match status" value="1"/>
</dbReference>
<dbReference type="GO" id="GO:0005737">
    <property type="term" value="C:cytoplasm"/>
    <property type="evidence" value="ECO:0007669"/>
    <property type="project" value="TreeGrafter"/>
</dbReference>
<comment type="similarity">
    <text evidence="1">Belongs to the PA28 family.</text>
</comment>
<accession>A0A813YE27</accession>
<evidence type="ECO:0000256" key="2">
    <source>
        <dbReference type="ARBA" id="ARBA00022942"/>
    </source>
</evidence>
<dbReference type="SUPFAM" id="SSF47216">
    <property type="entry name" value="Proteasome activator"/>
    <property type="match status" value="1"/>
</dbReference>
<dbReference type="GO" id="GO:0005654">
    <property type="term" value="C:nucleoplasm"/>
    <property type="evidence" value="ECO:0007669"/>
    <property type="project" value="TreeGrafter"/>
</dbReference>
<evidence type="ECO:0000313" key="8">
    <source>
        <dbReference type="EMBL" id="CAF3668729.1"/>
    </source>
</evidence>
<organism evidence="6 9">
    <name type="scientific">Didymodactylos carnosus</name>
    <dbReference type="NCBI Taxonomy" id="1234261"/>
    <lineage>
        <taxon>Eukaryota</taxon>
        <taxon>Metazoa</taxon>
        <taxon>Spiralia</taxon>
        <taxon>Gnathifera</taxon>
        <taxon>Rotifera</taxon>
        <taxon>Eurotatoria</taxon>
        <taxon>Bdelloidea</taxon>
        <taxon>Philodinida</taxon>
        <taxon>Philodinidae</taxon>
        <taxon>Didymodactylos</taxon>
    </lineage>
</organism>
<dbReference type="AlphaFoldDB" id="A0A813YE27"/>
<feature type="domain" description="Proteasome activator PA28 C-terminal" evidence="4">
    <location>
        <begin position="98"/>
        <end position="233"/>
    </location>
</feature>
<dbReference type="InterPro" id="IPR036252">
    <property type="entry name" value="Proteasome_activ_sf"/>
</dbReference>
<dbReference type="InterPro" id="IPR003186">
    <property type="entry name" value="PA28_C"/>
</dbReference>
<evidence type="ECO:0000313" key="5">
    <source>
        <dbReference type="EMBL" id="CAF0785656.1"/>
    </source>
</evidence>
<comment type="caution">
    <text evidence="6">The sequence shown here is derived from an EMBL/GenBank/DDBJ whole genome shotgun (WGS) entry which is preliminary data.</text>
</comment>
<proteinExistence type="inferred from homology"/>
<keyword evidence="9" id="KW-1185">Reference proteome</keyword>
<dbReference type="PANTHER" id="PTHR10660">
    <property type="entry name" value="PROTEASOME REGULATOR PA28"/>
    <property type="match status" value="1"/>
</dbReference>
<name>A0A813YE27_9BILA</name>
<evidence type="ECO:0000256" key="3">
    <source>
        <dbReference type="SAM" id="MobiDB-lite"/>
    </source>
</evidence>
<evidence type="ECO:0000313" key="9">
    <source>
        <dbReference type="Proteomes" id="UP000663829"/>
    </source>
</evidence>